<dbReference type="PANTHER" id="PTHR30204">
    <property type="entry name" value="REDOX-CYCLING DRUG-SENSING TRANSCRIPTIONAL ACTIVATOR SOXR"/>
    <property type="match status" value="1"/>
</dbReference>
<comment type="caution">
    <text evidence="4">The sequence shown here is derived from an EMBL/GenBank/DDBJ whole genome shotgun (WGS) entry which is preliminary data.</text>
</comment>
<feature type="coiled-coil region" evidence="2">
    <location>
        <begin position="79"/>
        <end position="106"/>
    </location>
</feature>
<accession>A0ABS9TNP6</accession>
<dbReference type="Pfam" id="PF13411">
    <property type="entry name" value="MerR_1"/>
    <property type="match status" value="1"/>
</dbReference>
<name>A0ABS9TNP6_9PSEU</name>
<dbReference type="Proteomes" id="UP001299970">
    <property type="component" value="Unassembled WGS sequence"/>
</dbReference>
<sequence length="251" mass="27784">MRIGELAEAVGVSTRAVRHYHRIGLLPEPPRRINGYRTYGVRDVLRLARVRRLTELGLSLDEAADVLADDEGRELGEILAEIDADLARQEVEIRRRRERLAELLRRAADGPLDADDAVSVPTAELLDRMTTAFPGSDAARRDREFLALLDTSGAAALVAEQYREVLHDPEVVARTAELYRRFDELATRSVDDPDVTELARDFAAAVPAELVTGIDPGLDLDAHPFAAAFLRDLAPAQAEAVRRVYGIWSGR</sequence>
<evidence type="ECO:0000256" key="2">
    <source>
        <dbReference type="SAM" id="Coils"/>
    </source>
</evidence>
<reference evidence="4 5" key="1">
    <citation type="submission" date="2022-03" db="EMBL/GenBank/DDBJ databases">
        <title>Pseudonocardia alaer sp. nov., a novel actinomycete isolated from reed forest soil.</title>
        <authorList>
            <person name="Wang L."/>
        </authorList>
    </citation>
    <scope>NUCLEOTIDE SEQUENCE [LARGE SCALE GENOMIC DNA]</scope>
    <source>
        <strain evidence="4 5">Y-16303</strain>
    </source>
</reference>
<dbReference type="InterPro" id="IPR000551">
    <property type="entry name" value="MerR-type_HTH_dom"/>
</dbReference>
<dbReference type="EMBL" id="JAKXMK010000029">
    <property type="protein sequence ID" value="MCH6169896.1"/>
    <property type="molecule type" value="Genomic_DNA"/>
</dbReference>
<dbReference type="InterPro" id="IPR047057">
    <property type="entry name" value="MerR_fam"/>
</dbReference>
<evidence type="ECO:0000256" key="1">
    <source>
        <dbReference type="ARBA" id="ARBA00023125"/>
    </source>
</evidence>
<keyword evidence="5" id="KW-1185">Reference proteome</keyword>
<evidence type="ECO:0000313" key="4">
    <source>
        <dbReference type="EMBL" id="MCH6169896.1"/>
    </source>
</evidence>
<proteinExistence type="predicted"/>
<dbReference type="CDD" id="cd00592">
    <property type="entry name" value="HTH_MerR-like"/>
    <property type="match status" value="1"/>
</dbReference>
<dbReference type="InterPro" id="IPR009061">
    <property type="entry name" value="DNA-bd_dom_put_sf"/>
</dbReference>
<protein>
    <submittedName>
        <fullName evidence="4">MerR family transcriptional regulator</fullName>
    </submittedName>
</protein>
<feature type="domain" description="HTH merR-type" evidence="3">
    <location>
        <begin position="1"/>
        <end position="69"/>
    </location>
</feature>
<dbReference type="PROSITE" id="PS50937">
    <property type="entry name" value="HTH_MERR_2"/>
    <property type="match status" value="1"/>
</dbReference>
<dbReference type="Gene3D" id="1.10.1660.10">
    <property type="match status" value="1"/>
</dbReference>
<dbReference type="PRINTS" id="PR00040">
    <property type="entry name" value="HTHMERR"/>
</dbReference>
<dbReference type="RefSeq" id="WP_241040563.1">
    <property type="nucleotide sequence ID" value="NZ_BAAAJF010000032.1"/>
</dbReference>
<organism evidence="4 5">
    <name type="scientific">Pseudonocardia alaniniphila</name>
    <dbReference type="NCBI Taxonomy" id="75291"/>
    <lineage>
        <taxon>Bacteria</taxon>
        <taxon>Bacillati</taxon>
        <taxon>Actinomycetota</taxon>
        <taxon>Actinomycetes</taxon>
        <taxon>Pseudonocardiales</taxon>
        <taxon>Pseudonocardiaceae</taxon>
        <taxon>Pseudonocardia</taxon>
    </lineage>
</organism>
<gene>
    <name evidence="4" type="ORF">MMF94_29710</name>
</gene>
<evidence type="ECO:0000259" key="3">
    <source>
        <dbReference type="PROSITE" id="PS50937"/>
    </source>
</evidence>
<evidence type="ECO:0000313" key="5">
    <source>
        <dbReference type="Proteomes" id="UP001299970"/>
    </source>
</evidence>
<keyword evidence="1" id="KW-0238">DNA-binding</keyword>
<dbReference type="PANTHER" id="PTHR30204:SF93">
    <property type="entry name" value="HTH MERR-TYPE DOMAIN-CONTAINING PROTEIN"/>
    <property type="match status" value="1"/>
</dbReference>
<dbReference type="SMART" id="SM00422">
    <property type="entry name" value="HTH_MERR"/>
    <property type="match status" value="1"/>
</dbReference>
<keyword evidence="2" id="KW-0175">Coiled coil</keyword>
<dbReference type="SUPFAM" id="SSF46955">
    <property type="entry name" value="Putative DNA-binding domain"/>
    <property type="match status" value="1"/>
</dbReference>